<protein>
    <submittedName>
        <fullName evidence="1">Uncharacterized protein</fullName>
    </submittedName>
</protein>
<dbReference type="AlphaFoldDB" id="A0A1T5M7I4"/>
<evidence type="ECO:0000313" key="2">
    <source>
        <dbReference type="Proteomes" id="UP000190961"/>
    </source>
</evidence>
<reference evidence="1 2" key="1">
    <citation type="submission" date="2017-02" db="EMBL/GenBank/DDBJ databases">
        <authorList>
            <person name="Peterson S.W."/>
        </authorList>
    </citation>
    <scope>NUCLEOTIDE SEQUENCE [LARGE SCALE GENOMIC DNA]</scope>
    <source>
        <strain evidence="1 2">DSM 25262</strain>
    </source>
</reference>
<proteinExistence type="predicted"/>
<dbReference type="EMBL" id="FUZU01000003">
    <property type="protein sequence ID" value="SKC84196.1"/>
    <property type="molecule type" value="Genomic_DNA"/>
</dbReference>
<organism evidence="1 2">
    <name type="scientific">Ohtaekwangia koreensis</name>
    <dbReference type="NCBI Taxonomy" id="688867"/>
    <lineage>
        <taxon>Bacteria</taxon>
        <taxon>Pseudomonadati</taxon>
        <taxon>Bacteroidota</taxon>
        <taxon>Cytophagia</taxon>
        <taxon>Cytophagales</taxon>
        <taxon>Fulvivirgaceae</taxon>
        <taxon>Ohtaekwangia</taxon>
    </lineage>
</organism>
<sequence length="199" mass="23534">MRYSFLLFMILVGCHKETNKLIPSYSSNGSQKDIYTKVRSIVEKKDFSVVYFKWGEADNGWYKILTLTDDRWEKIEIRTGVAEGDSTEIVLKDIIITKQLEENEGKYLIDKLVQYHLFEIDEEEVILDKCKQSLKTEKLPFVIADASTTYFQIISGDKVRSLSYYDSYDRQSQCSSIKEWECILKIEKLFEEKWYINKH</sequence>
<evidence type="ECO:0000313" key="1">
    <source>
        <dbReference type="EMBL" id="SKC84196.1"/>
    </source>
</evidence>
<keyword evidence="2" id="KW-1185">Reference proteome</keyword>
<accession>A0A1T5M7I4</accession>
<name>A0A1T5M7I4_9BACT</name>
<dbReference type="STRING" id="688867.SAMN05660236_4704"/>
<dbReference type="Proteomes" id="UP000190961">
    <property type="component" value="Unassembled WGS sequence"/>
</dbReference>
<gene>
    <name evidence="1" type="ORF">SAMN05660236_4704</name>
</gene>